<accession>A0A9P6BW54</accession>
<feature type="non-terminal residue" evidence="1">
    <location>
        <position position="1"/>
    </location>
</feature>
<evidence type="ECO:0000313" key="2">
    <source>
        <dbReference type="Proteomes" id="UP000807342"/>
    </source>
</evidence>
<keyword evidence="2" id="KW-1185">Reference proteome</keyword>
<feature type="non-terminal residue" evidence="1">
    <location>
        <position position="89"/>
    </location>
</feature>
<name>A0A9P6BW54_9AGAR</name>
<gene>
    <name evidence="1" type="ORF">P691DRAFT_650309</name>
</gene>
<protein>
    <submittedName>
        <fullName evidence="1">Uncharacterized protein</fullName>
    </submittedName>
</protein>
<comment type="caution">
    <text evidence="1">The sequence shown here is derived from an EMBL/GenBank/DDBJ whole genome shotgun (WGS) entry which is preliminary data.</text>
</comment>
<evidence type="ECO:0000313" key="1">
    <source>
        <dbReference type="EMBL" id="KAF9440213.1"/>
    </source>
</evidence>
<dbReference type="OrthoDB" id="3269417at2759"/>
<organism evidence="1 2">
    <name type="scientific">Macrolepiota fuliginosa MF-IS2</name>
    <dbReference type="NCBI Taxonomy" id="1400762"/>
    <lineage>
        <taxon>Eukaryota</taxon>
        <taxon>Fungi</taxon>
        <taxon>Dikarya</taxon>
        <taxon>Basidiomycota</taxon>
        <taxon>Agaricomycotina</taxon>
        <taxon>Agaricomycetes</taxon>
        <taxon>Agaricomycetidae</taxon>
        <taxon>Agaricales</taxon>
        <taxon>Agaricineae</taxon>
        <taxon>Agaricaceae</taxon>
        <taxon>Macrolepiota</taxon>
    </lineage>
</organism>
<dbReference type="Proteomes" id="UP000807342">
    <property type="component" value="Unassembled WGS sequence"/>
</dbReference>
<reference evidence="1" key="1">
    <citation type="submission" date="2020-11" db="EMBL/GenBank/DDBJ databases">
        <authorList>
            <consortium name="DOE Joint Genome Institute"/>
            <person name="Ahrendt S."/>
            <person name="Riley R."/>
            <person name="Andreopoulos W."/>
            <person name="Labutti K."/>
            <person name="Pangilinan J."/>
            <person name="Ruiz-Duenas F.J."/>
            <person name="Barrasa J.M."/>
            <person name="Sanchez-Garcia M."/>
            <person name="Camarero S."/>
            <person name="Miyauchi S."/>
            <person name="Serrano A."/>
            <person name="Linde D."/>
            <person name="Babiker R."/>
            <person name="Drula E."/>
            <person name="Ayuso-Fernandez I."/>
            <person name="Pacheco R."/>
            <person name="Padilla G."/>
            <person name="Ferreira P."/>
            <person name="Barriuso J."/>
            <person name="Kellner H."/>
            <person name="Castanera R."/>
            <person name="Alfaro M."/>
            <person name="Ramirez L."/>
            <person name="Pisabarro A.G."/>
            <person name="Kuo A."/>
            <person name="Tritt A."/>
            <person name="Lipzen A."/>
            <person name="He G."/>
            <person name="Yan M."/>
            <person name="Ng V."/>
            <person name="Cullen D."/>
            <person name="Martin F."/>
            <person name="Rosso M.-N."/>
            <person name="Henrissat B."/>
            <person name="Hibbett D."/>
            <person name="Martinez A.T."/>
            <person name="Grigoriev I.V."/>
        </authorList>
    </citation>
    <scope>NUCLEOTIDE SEQUENCE</scope>
    <source>
        <strain evidence="1">MF-IS2</strain>
    </source>
</reference>
<sequence>YWLVPTFGSSTIWKFASNASELKKLAARDYEDLLQCAIPVFDGLLPNRQQNSDLLKLLYRVAEWHGYAKLRMHTDTTLSRLEHLTRELG</sequence>
<dbReference type="EMBL" id="MU152748">
    <property type="protein sequence ID" value="KAF9440213.1"/>
    <property type="molecule type" value="Genomic_DNA"/>
</dbReference>
<proteinExistence type="predicted"/>
<dbReference type="AlphaFoldDB" id="A0A9P6BW54"/>